<comment type="caution">
    <text evidence="2">The sequence shown here is derived from an EMBL/GenBank/DDBJ whole genome shotgun (WGS) entry which is preliminary data.</text>
</comment>
<dbReference type="EMBL" id="CAWUON010000018">
    <property type="protein sequence ID" value="CAK7266422.1"/>
    <property type="molecule type" value="Genomic_DNA"/>
</dbReference>
<gene>
    <name evidence="2" type="ORF">SEPCBS119000_002021</name>
</gene>
<reference evidence="2 3" key="1">
    <citation type="submission" date="2024-01" db="EMBL/GenBank/DDBJ databases">
        <authorList>
            <person name="Allen C."/>
            <person name="Tagirdzhanova G."/>
        </authorList>
    </citation>
    <scope>NUCLEOTIDE SEQUENCE [LARGE SCALE GENOMIC DNA]</scope>
    <source>
        <strain evidence="2 3">CBS 119000</strain>
    </source>
</reference>
<accession>A0ABP0DE36</accession>
<sequence>MSRSKSRLRVETSGDFNPRASFRRPNERHERSELSDRYANHSAAVRSAKASSSNASSKRPSSLFESPVGFEVHALSTEKSKKR</sequence>
<dbReference type="Proteomes" id="UP001642502">
    <property type="component" value="Unassembled WGS sequence"/>
</dbReference>
<name>A0ABP0DE36_9PEZI</name>
<protein>
    <submittedName>
        <fullName evidence="2">Uncharacterized protein</fullName>
    </submittedName>
</protein>
<evidence type="ECO:0000256" key="1">
    <source>
        <dbReference type="SAM" id="MobiDB-lite"/>
    </source>
</evidence>
<proteinExistence type="predicted"/>
<evidence type="ECO:0000313" key="3">
    <source>
        <dbReference type="Proteomes" id="UP001642502"/>
    </source>
</evidence>
<evidence type="ECO:0000313" key="2">
    <source>
        <dbReference type="EMBL" id="CAK7266422.1"/>
    </source>
</evidence>
<feature type="compositionally biased region" description="Basic and acidic residues" evidence="1">
    <location>
        <begin position="24"/>
        <end position="39"/>
    </location>
</feature>
<organism evidence="2 3">
    <name type="scientific">Sporothrix epigloea</name>
    <dbReference type="NCBI Taxonomy" id="1892477"/>
    <lineage>
        <taxon>Eukaryota</taxon>
        <taxon>Fungi</taxon>
        <taxon>Dikarya</taxon>
        <taxon>Ascomycota</taxon>
        <taxon>Pezizomycotina</taxon>
        <taxon>Sordariomycetes</taxon>
        <taxon>Sordariomycetidae</taxon>
        <taxon>Ophiostomatales</taxon>
        <taxon>Ophiostomataceae</taxon>
        <taxon>Sporothrix</taxon>
    </lineage>
</organism>
<feature type="region of interest" description="Disordered" evidence="1">
    <location>
        <begin position="1"/>
        <end position="83"/>
    </location>
</feature>
<feature type="compositionally biased region" description="Low complexity" evidence="1">
    <location>
        <begin position="42"/>
        <end position="62"/>
    </location>
</feature>
<keyword evidence="3" id="KW-1185">Reference proteome</keyword>